<evidence type="ECO:0000256" key="8">
    <source>
        <dbReference type="SAM" id="MobiDB-lite"/>
    </source>
</evidence>
<dbReference type="PANTHER" id="PTHR22747:SF14">
    <property type="entry name" value="NUCLEOPLASMIN-2"/>
    <property type="match status" value="1"/>
</dbReference>
<feature type="domain" description="Nucleoplasmin core" evidence="9">
    <location>
        <begin position="40"/>
        <end position="139"/>
    </location>
</feature>
<dbReference type="GO" id="GO:0042393">
    <property type="term" value="F:histone binding"/>
    <property type="evidence" value="ECO:0007669"/>
    <property type="project" value="TreeGrafter"/>
</dbReference>
<evidence type="ECO:0000256" key="6">
    <source>
        <dbReference type="ARBA" id="ARBA00023242"/>
    </source>
</evidence>
<dbReference type="Ensembl" id="ENSBJAT00000001075.1">
    <property type="protein sequence ID" value="ENSBJAP00000001048.1"/>
    <property type="gene ID" value="ENSBJAG00000000810.1"/>
</dbReference>
<keyword evidence="7" id="KW-0278">Fertilization</keyword>
<evidence type="ECO:0000256" key="7">
    <source>
        <dbReference type="ARBA" id="ARBA00023279"/>
    </source>
</evidence>
<evidence type="ECO:0000313" key="11">
    <source>
        <dbReference type="Proteomes" id="UP000694555"/>
    </source>
</evidence>
<evidence type="ECO:0000313" key="10">
    <source>
        <dbReference type="Ensembl" id="ENSBJAP00000001048.1"/>
    </source>
</evidence>
<evidence type="ECO:0000256" key="4">
    <source>
        <dbReference type="ARBA" id="ARBA00022853"/>
    </source>
</evidence>
<dbReference type="GO" id="GO:0007338">
    <property type="term" value="P:single fertilization"/>
    <property type="evidence" value="ECO:0007669"/>
    <property type="project" value="UniProtKB-KW"/>
</dbReference>
<evidence type="ECO:0000256" key="3">
    <source>
        <dbReference type="ARBA" id="ARBA00022473"/>
    </source>
</evidence>
<proteinExistence type="inferred from homology"/>
<organism evidence="10 11">
    <name type="scientific">Buteo japonicus</name>
    <dbReference type="NCBI Taxonomy" id="224669"/>
    <lineage>
        <taxon>Eukaryota</taxon>
        <taxon>Metazoa</taxon>
        <taxon>Chordata</taxon>
        <taxon>Craniata</taxon>
        <taxon>Vertebrata</taxon>
        <taxon>Euteleostomi</taxon>
        <taxon>Archelosauria</taxon>
        <taxon>Archosauria</taxon>
        <taxon>Dinosauria</taxon>
        <taxon>Saurischia</taxon>
        <taxon>Theropoda</taxon>
        <taxon>Coelurosauria</taxon>
        <taxon>Aves</taxon>
        <taxon>Neognathae</taxon>
        <taxon>Neoaves</taxon>
        <taxon>Telluraves</taxon>
        <taxon>Accipitrimorphae</taxon>
        <taxon>Accipitriformes</taxon>
        <taxon>Accipitridae</taxon>
        <taxon>Accipitrinae</taxon>
        <taxon>Buteo</taxon>
    </lineage>
</organism>
<evidence type="ECO:0000256" key="2">
    <source>
        <dbReference type="ARBA" id="ARBA00010744"/>
    </source>
</evidence>
<dbReference type="GO" id="GO:0003682">
    <property type="term" value="F:chromatin binding"/>
    <property type="evidence" value="ECO:0007669"/>
    <property type="project" value="TreeGrafter"/>
</dbReference>
<dbReference type="Pfam" id="PF03066">
    <property type="entry name" value="Nucleoplasmin"/>
    <property type="match status" value="1"/>
</dbReference>
<feature type="region of interest" description="Disordered" evidence="8">
    <location>
        <begin position="1"/>
        <end position="23"/>
    </location>
</feature>
<evidence type="ECO:0000256" key="5">
    <source>
        <dbReference type="ARBA" id="ARBA00023186"/>
    </source>
</evidence>
<keyword evidence="6" id="KW-0539">Nucleus</keyword>
<dbReference type="Proteomes" id="UP000694555">
    <property type="component" value="Unplaced"/>
</dbReference>
<keyword evidence="5" id="KW-0143">Chaperone</keyword>
<comment type="subcellular location">
    <subcellularLocation>
        <location evidence="1">Nucleus</location>
    </subcellularLocation>
</comment>
<dbReference type="InterPro" id="IPR036824">
    <property type="entry name" value="Nucleoplasmin_core_dom_sf"/>
</dbReference>
<dbReference type="AlphaFoldDB" id="A0A8B9Z2V1"/>
<dbReference type="InterPro" id="IPR024057">
    <property type="entry name" value="Nucleoplasmin_core_dom"/>
</dbReference>
<evidence type="ECO:0000256" key="1">
    <source>
        <dbReference type="ARBA" id="ARBA00004123"/>
    </source>
</evidence>
<comment type="similarity">
    <text evidence="2">Belongs to the nucleoplasmin family.</text>
</comment>
<dbReference type="GO" id="GO:0005654">
    <property type="term" value="C:nucleoplasm"/>
    <property type="evidence" value="ECO:0007669"/>
    <property type="project" value="TreeGrafter"/>
</dbReference>
<reference evidence="10" key="2">
    <citation type="submission" date="2025-09" db="UniProtKB">
        <authorList>
            <consortium name="Ensembl"/>
        </authorList>
    </citation>
    <scope>IDENTIFICATION</scope>
</reference>
<dbReference type="GO" id="GO:0003723">
    <property type="term" value="F:RNA binding"/>
    <property type="evidence" value="ECO:0007669"/>
    <property type="project" value="TreeGrafter"/>
</dbReference>
<reference evidence="10" key="1">
    <citation type="submission" date="2025-08" db="UniProtKB">
        <authorList>
            <consortium name="Ensembl"/>
        </authorList>
    </citation>
    <scope>IDENTIFICATION</scope>
</reference>
<evidence type="ECO:0000259" key="9">
    <source>
        <dbReference type="Pfam" id="PF03066"/>
    </source>
</evidence>
<dbReference type="GO" id="GO:0006338">
    <property type="term" value="P:chromatin remodeling"/>
    <property type="evidence" value="ECO:0007669"/>
    <property type="project" value="TreeGrafter"/>
</dbReference>
<dbReference type="InterPro" id="IPR004301">
    <property type="entry name" value="Nucleoplasmin"/>
</dbReference>
<sequence>CSPRVLWDRGGGSAETPTSRGGTEGLFCSLPHSDTSLPAGCELSSERDSYTFQVPEEWQCEQQLALRTICLGEMARDEFHVVEIVLAEGGARSPVPLATLKPSVLPMVSATLMGVELTPPVTFHLRAGSGPVYISGQHVSSKYWGTTAPCPLLGSGGSASCSHSDVQPVLG</sequence>
<keyword evidence="4" id="KW-0156">Chromatin regulator</keyword>
<name>A0A8B9Z2V1_9AVES</name>
<dbReference type="Gene3D" id="2.60.120.340">
    <property type="entry name" value="Nucleoplasmin core domain"/>
    <property type="match status" value="1"/>
</dbReference>
<dbReference type="GO" id="GO:0045740">
    <property type="term" value="P:positive regulation of DNA replication"/>
    <property type="evidence" value="ECO:0007669"/>
    <property type="project" value="TreeGrafter"/>
</dbReference>
<protein>
    <submittedName>
        <fullName evidence="10">Nucleophosmin/nucleoplasmin 2</fullName>
    </submittedName>
</protein>
<keyword evidence="11" id="KW-1185">Reference proteome</keyword>
<dbReference type="GO" id="GO:0005737">
    <property type="term" value="C:cytoplasm"/>
    <property type="evidence" value="ECO:0007669"/>
    <property type="project" value="TreeGrafter"/>
</dbReference>
<dbReference type="PANTHER" id="PTHR22747">
    <property type="entry name" value="NUCLEOPLASMIN"/>
    <property type="match status" value="1"/>
</dbReference>
<dbReference type="GO" id="GO:0005730">
    <property type="term" value="C:nucleolus"/>
    <property type="evidence" value="ECO:0007669"/>
    <property type="project" value="TreeGrafter"/>
</dbReference>
<accession>A0A8B9Z2V1</accession>
<keyword evidence="3" id="KW-0217">Developmental protein</keyword>
<dbReference type="SUPFAM" id="SSF69203">
    <property type="entry name" value="Nucleoplasmin-like core domain"/>
    <property type="match status" value="1"/>
</dbReference>